<proteinExistence type="predicted"/>
<dbReference type="Pfam" id="PF00583">
    <property type="entry name" value="Acetyltransf_1"/>
    <property type="match status" value="1"/>
</dbReference>
<dbReference type="InterPro" id="IPR016181">
    <property type="entry name" value="Acyl_CoA_acyltransferase"/>
</dbReference>
<dbReference type="RefSeq" id="WP_344440873.1">
    <property type="nucleotide sequence ID" value="NZ_BAAALF010000023.1"/>
</dbReference>
<sequence length="243" mass="24835">MVPDLARAWVAGWVVSRRTAPPVAVPWGLWIEVGLPDHVARHVLPETDERTVRAAAAAVTVPGTWLKAFRAPRSVAGWLGPGWVADDPAFLMAADLRRAAVRAPVRAPEGYRLSTATHDGVALVRVLAADGATAAHGQVATVAGTAVVDQVGTEPAHRRRGLGALVMRALTDVALEDGAGTGVLGATVQGRALYESLGWSVRAPLAGFAYRPAGAGTAAAGPSVAPAGARVAGVGPSGRTVRP</sequence>
<reference evidence="2 3" key="1">
    <citation type="journal article" date="2019" name="Int. J. Syst. Evol. Microbiol.">
        <title>The Global Catalogue of Microorganisms (GCM) 10K type strain sequencing project: providing services to taxonomists for standard genome sequencing and annotation.</title>
        <authorList>
            <consortium name="The Broad Institute Genomics Platform"/>
            <consortium name="The Broad Institute Genome Sequencing Center for Infectious Disease"/>
            <person name="Wu L."/>
            <person name="Ma J."/>
        </authorList>
    </citation>
    <scope>NUCLEOTIDE SEQUENCE [LARGE SCALE GENOMIC DNA]</scope>
    <source>
        <strain evidence="2 3">JCM 13004</strain>
    </source>
</reference>
<dbReference type="Gene3D" id="3.40.630.30">
    <property type="match status" value="1"/>
</dbReference>
<dbReference type="Proteomes" id="UP001500037">
    <property type="component" value="Unassembled WGS sequence"/>
</dbReference>
<protein>
    <recommendedName>
        <fullName evidence="1">N-acetyltransferase domain-containing protein</fullName>
    </recommendedName>
</protein>
<dbReference type="InterPro" id="IPR000182">
    <property type="entry name" value="GNAT_dom"/>
</dbReference>
<evidence type="ECO:0000313" key="3">
    <source>
        <dbReference type="Proteomes" id="UP001500037"/>
    </source>
</evidence>
<evidence type="ECO:0000259" key="1">
    <source>
        <dbReference type="PROSITE" id="PS51186"/>
    </source>
</evidence>
<organism evidence="2 3">
    <name type="scientific">Kitasatospora nipponensis</name>
    <dbReference type="NCBI Taxonomy" id="258049"/>
    <lineage>
        <taxon>Bacteria</taxon>
        <taxon>Bacillati</taxon>
        <taxon>Actinomycetota</taxon>
        <taxon>Actinomycetes</taxon>
        <taxon>Kitasatosporales</taxon>
        <taxon>Streptomycetaceae</taxon>
        <taxon>Kitasatospora</taxon>
    </lineage>
</organism>
<dbReference type="SUPFAM" id="SSF55729">
    <property type="entry name" value="Acyl-CoA N-acyltransferases (Nat)"/>
    <property type="match status" value="1"/>
</dbReference>
<evidence type="ECO:0000313" key="2">
    <source>
        <dbReference type="EMBL" id="GAA1229071.1"/>
    </source>
</evidence>
<feature type="domain" description="N-acetyltransferase" evidence="1">
    <location>
        <begin position="80"/>
        <end position="214"/>
    </location>
</feature>
<accession>A0ABN1VZW9</accession>
<comment type="caution">
    <text evidence="2">The sequence shown here is derived from an EMBL/GenBank/DDBJ whole genome shotgun (WGS) entry which is preliminary data.</text>
</comment>
<name>A0ABN1VZW9_9ACTN</name>
<keyword evidence="3" id="KW-1185">Reference proteome</keyword>
<dbReference type="PROSITE" id="PS51186">
    <property type="entry name" value="GNAT"/>
    <property type="match status" value="1"/>
</dbReference>
<dbReference type="EMBL" id="BAAALF010000023">
    <property type="protein sequence ID" value="GAA1229071.1"/>
    <property type="molecule type" value="Genomic_DNA"/>
</dbReference>
<gene>
    <name evidence="2" type="ORF">GCM10009665_19440</name>
</gene>